<accession>A0A0W0EZ37</accession>
<gene>
    <name evidence="1" type="ORF">WG66_18094</name>
</gene>
<evidence type="ECO:0000313" key="1">
    <source>
        <dbReference type="EMBL" id="KTB29334.1"/>
    </source>
</evidence>
<comment type="caution">
    <text evidence="1">The sequence shown here is derived from an EMBL/GenBank/DDBJ whole genome shotgun (WGS) entry which is preliminary data.</text>
</comment>
<reference evidence="1 2" key="1">
    <citation type="submission" date="2015-12" db="EMBL/GenBank/DDBJ databases">
        <title>Draft genome sequence of Moniliophthora roreri, the causal agent of frosty pod rot of cacao.</title>
        <authorList>
            <person name="Aime M.C."/>
            <person name="Diaz-Valderrama J.R."/>
            <person name="Kijpornyongpan T."/>
            <person name="Phillips-Mora W."/>
        </authorList>
    </citation>
    <scope>NUCLEOTIDE SEQUENCE [LARGE SCALE GENOMIC DNA]</scope>
    <source>
        <strain evidence="1 2">MCA 2952</strain>
    </source>
</reference>
<protein>
    <submittedName>
        <fullName evidence="1">Uncharacterized protein</fullName>
    </submittedName>
</protein>
<name>A0A0W0EZ37_MONRR</name>
<evidence type="ECO:0000313" key="2">
    <source>
        <dbReference type="Proteomes" id="UP000054988"/>
    </source>
</evidence>
<organism evidence="1 2">
    <name type="scientific">Moniliophthora roreri</name>
    <name type="common">Frosty pod rot fungus</name>
    <name type="synonym">Monilia roreri</name>
    <dbReference type="NCBI Taxonomy" id="221103"/>
    <lineage>
        <taxon>Eukaryota</taxon>
        <taxon>Fungi</taxon>
        <taxon>Dikarya</taxon>
        <taxon>Basidiomycota</taxon>
        <taxon>Agaricomycotina</taxon>
        <taxon>Agaricomycetes</taxon>
        <taxon>Agaricomycetidae</taxon>
        <taxon>Agaricales</taxon>
        <taxon>Marasmiineae</taxon>
        <taxon>Marasmiaceae</taxon>
        <taxon>Moniliophthora</taxon>
    </lineage>
</organism>
<dbReference type="EMBL" id="LATX01002435">
    <property type="protein sequence ID" value="KTB29334.1"/>
    <property type="molecule type" value="Genomic_DNA"/>
</dbReference>
<dbReference type="Proteomes" id="UP000054988">
    <property type="component" value="Unassembled WGS sequence"/>
</dbReference>
<dbReference type="AlphaFoldDB" id="A0A0W0EZ37"/>
<sequence>MEANFYGRFKDKPEDVWQREGESEEDWIHRINPNGRLRSATLNCIRKPKEGQSVGDWKKKVPTVTLPAKVQRTAQNHYRGD</sequence>
<proteinExistence type="predicted"/>